<organism evidence="3 4">
    <name type="scientific">Bodo saltans</name>
    <name type="common">Flagellated protozoan</name>
    <dbReference type="NCBI Taxonomy" id="75058"/>
    <lineage>
        <taxon>Eukaryota</taxon>
        <taxon>Discoba</taxon>
        <taxon>Euglenozoa</taxon>
        <taxon>Kinetoplastea</taxon>
        <taxon>Metakinetoplastina</taxon>
        <taxon>Eubodonida</taxon>
        <taxon>Bodonidae</taxon>
        <taxon>Bodo</taxon>
    </lineage>
</organism>
<evidence type="ECO:0000313" key="3">
    <source>
        <dbReference type="EMBL" id="CUG90767.1"/>
    </source>
</evidence>
<feature type="repeat" description="ANK" evidence="1">
    <location>
        <begin position="88"/>
        <end position="115"/>
    </location>
</feature>
<accession>A0A0S4JKM2</accession>
<dbReference type="Proteomes" id="UP000051952">
    <property type="component" value="Unassembled WGS sequence"/>
</dbReference>
<dbReference type="InterPro" id="IPR036770">
    <property type="entry name" value="Ankyrin_rpt-contain_sf"/>
</dbReference>
<dbReference type="PROSITE" id="PS50297">
    <property type="entry name" value="ANK_REP_REGION"/>
    <property type="match status" value="1"/>
</dbReference>
<keyword evidence="2" id="KW-0175">Coiled coil</keyword>
<dbReference type="Gene3D" id="1.25.40.20">
    <property type="entry name" value="Ankyrin repeat-containing domain"/>
    <property type="match status" value="1"/>
</dbReference>
<dbReference type="InterPro" id="IPR002110">
    <property type="entry name" value="Ankyrin_rpt"/>
</dbReference>
<evidence type="ECO:0000313" key="4">
    <source>
        <dbReference type="Proteomes" id="UP000051952"/>
    </source>
</evidence>
<dbReference type="VEuPathDB" id="TriTrypDB:BSAL_28695"/>
<dbReference type="EMBL" id="CYKH01001863">
    <property type="protein sequence ID" value="CUG90767.1"/>
    <property type="molecule type" value="Genomic_DNA"/>
</dbReference>
<evidence type="ECO:0000256" key="1">
    <source>
        <dbReference type="PROSITE-ProRule" id="PRU00023"/>
    </source>
</evidence>
<name>A0A0S4JKM2_BODSA</name>
<dbReference type="Pfam" id="PF12796">
    <property type="entry name" value="Ank_2"/>
    <property type="match status" value="1"/>
</dbReference>
<dbReference type="PROSITE" id="PS50088">
    <property type="entry name" value="ANK_REPEAT"/>
    <property type="match status" value="1"/>
</dbReference>
<keyword evidence="1" id="KW-0040">ANK repeat</keyword>
<sequence length="455" mass="51316">MSDEVRKKLLRKKKIEQGMELAFEDNLSGFTKLIEDVRDGVDVPIDPVLNATGSRMDSFLGEAACGNAVEVVKYCLQKGADINWVGQHNRTPLQRALHNSAEDVIPVLLENGADMRLLFPQERDEEGNVVFRAWDPEDLNGLDCESHIAELLKKWDFSKTLTILEQRAGNKAAADVAKSAENEHVAAEFKSSSETLKQEYEKAVAIYKAAVQLREERIKDYDRAKCEGRLHVLDVAEGLIKESEAKVEETKTKVSVLEQKYKASEAKMRQHQVAMQGGIKYDTEITIGQLEDVIFADVGAQIINAKKVVPLVIDPSGNGLTFLTYRNCLLIDIANSHHMHPKQLRLNILGCLRFGKPLLINLRDKPLDVALATLKEKCEGSLVNLFQWLVLDKTIKEPSKYEQLISEEVEAENNELNRRRFTPTFTERFVVALISQQPYPEEKDMGNFYSVFVSA</sequence>
<keyword evidence="4" id="KW-1185">Reference proteome</keyword>
<dbReference type="SUPFAM" id="SSF48403">
    <property type="entry name" value="Ankyrin repeat"/>
    <property type="match status" value="1"/>
</dbReference>
<feature type="coiled-coil region" evidence="2">
    <location>
        <begin position="233"/>
        <end position="274"/>
    </location>
</feature>
<dbReference type="SMART" id="SM00248">
    <property type="entry name" value="ANK"/>
    <property type="match status" value="2"/>
</dbReference>
<reference evidence="4" key="1">
    <citation type="submission" date="2015-09" db="EMBL/GenBank/DDBJ databases">
        <authorList>
            <consortium name="Pathogen Informatics"/>
        </authorList>
    </citation>
    <scope>NUCLEOTIDE SEQUENCE [LARGE SCALE GENOMIC DNA]</scope>
    <source>
        <strain evidence="4">Lake Konstanz</strain>
    </source>
</reference>
<evidence type="ECO:0000256" key="2">
    <source>
        <dbReference type="SAM" id="Coils"/>
    </source>
</evidence>
<proteinExistence type="predicted"/>
<protein>
    <submittedName>
        <fullName evidence="3">Ankyrin repeat protein, putative</fullName>
    </submittedName>
</protein>
<dbReference type="AlphaFoldDB" id="A0A0S4JKM2"/>
<dbReference type="OrthoDB" id="426293at2759"/>
<gene>
    <name evidence="3" type="ORF">BSAL_28695</name>
</gene>